<keyword evidence="4" id="KW-1185">Reference proteome</keyword>
<dbReference type="InterPro" id="IPR032477">
    <property type="entry name" value="Glyco_hydro_64"/>
</dbReference>
<feature type="region of interest" description="Disordered" evidence="1">
    <location>
        <begin position="313"/>
        <end position="335"/>
    </location>
</feature>
<dbReference type="Pfam" id="PF16483">
    <property type="entry name" value="Glyco_hydro_64"/>
    <property type="match status" value="1"/>
</dbReference>
<evidence type="ECO:0000313" key="4">
    <source>
        <dbReference type="Proteomes" id="UP000009022"/>
    </source>
</evidence>
<gene>
    <name evidence="3" type="ORF">TRIADDRAFT_62933</name>
</gene>
<dbReference type="InParanoid" id="B3SFD6"/>
<evidence type="ECO:0000259" key="2">
    <source>
        <dbReference type="Pfam" id="PF16483"/>
    </source>
</evidence>
<name>B3SFD6_TRIAD</name>
<dbReference type="GeneID" id="6760169"/>
<reference evidence="3 4" key="1">
    <citation type="journal article" date="2008" name="Nature">
        <title>The Trichoplax genome and the nature of placozoans.</title>
        <authorList>
            <person name="Srivastava M."/>
            <person name="Begovic E."/>
            <person name="Chapman J."/>
            <person name="Putnam N.H."/>
            <person name="Hellsten U."/>
            <person name="Kawashima T."/>
            <person name="Kuo A."/>
            <person name="Mitros T."/>
            <person name="Salamov A."/>
            <person name="Carpenter M.L."/>
            <person name="Signorovitch A.Y."/>
            <person name="Moreno M.A."/>
            <person name="Kamm K."/>
            <person name="Grimwood J."/>
            <person name="Schmutz J."/>
            <person name="Shapiro H."/>
            <person name="Grigoriev I.V."/>
            <person name="Buss L.W."/>
            <person name="Schierwater B."/>
            <person name="Dellaporta S.L."/>
            <person name="Rokhsar D.S."/>
        </authorList>
    </citation>
    <scope>NUCLEOTIDE SEQUENCE [LARGE SCALE GENOMIC DNA]</scope>
    <source>
        <strain evidence="3 4">Grell-BS-1999</strain>
    </source>
</reference>
<dbReference type="InterPro" id="IPR042517">
    <property type="entry name" value="Glyco_hydro_64_N_2"/>
</dbReference>
<dbReference type="HOGENOM" id="CLU_829839_0_0_1"/>
<evidence type="ECO:0000256" key="1">
    <source>
        <dbReference type="SAM" id="MobiDB-lite"/>
    </source>
</evidence>
<evidence type="ECO:0000313" key="3">
    <source>
        <dbReference type="EMBL" id="EDV18559.1"/>
    </source>
</evidence>
<dbReference type="Proteomes" id="UP000009022">
    <property type="component" value="Unassembled WGS sequence"/>
</dbReference>
<dbReference type="AlphaFoldDB" id="B3SFD6"/>
<organism evidence="3 4">
    <name type="scientific">Trichoplax adhaerens</name>
    <name type="common">Trichoplax reptans</name>
    <dbReference type="NCBI Taxonomy" id="10228"/>
    <lineage>
        <taxon>Eukaryota</taxon>
        <taxon>Metazoa</taxon>
        <taxon>Placozoa</taxon>
        <taxon>Uniplacotomia</taxon>
        <taxon>Trichoplacea</taxon>
        <taxon>Trichoplacidae</taxon>
        <taxon>Trichoplax</taxon>
    </lineage>
</organism>
<accession>B3SFD6</accession>
<dbReference type="Gene3D" id="3.30.920.50">
    <property type="entry name" value="Beta-1,3-glucanase, C-terminal domain"/>
    <property type="match status" value="1"/>
</dbReference>
<sequence>MSPGKAMIGTGPGSNPIFANDYLSNDKFGLNYIDYVWHYYICKGIKVDCSELKGDKDFMPKLNNGYIFEGDVESDKFIFSNQGNETSVVISKPGSISFFAGAQGNFDFPNHSVGAIIVRALTSAFDAGLLPSEDDALLNLEYFKSKKREFYKQNSNIEDNKGGPWYDVYSKAFHSFEGQPVYTFAYDDALGQDGTLHNPNKDAIGKVTVKVGDLSGLNIPNPYEDSSKYTVAVNLGKNGNEAYYNLVYNGEIIVPGSKTTLKDVSSPLKVKFNGVDQEIYLKHHMVKPYNPITDGIVITKNSQDDSVTVNFPGPPANVKPEELSVQTDHGAHDEL</sequence>
<proteinExistence type="predicted"/>
<protein>
    <recommendedName>
        <fullName evidence="2">GH64 domain-containing protein</fullName>
    </recommendedName>
</protein>
<dbReference type="CTD" id="6760169"/>
<dbReference type="EMBL" id="DS986177">
    <property type="protein sequence ID" value="EDV18559.1"/>
    <property type="molecule type" value="Genomic_DNA"/>
</dbReference>
<dbReference type="KEGG" id="tad:TRIADDRAFT_62933"/>
<dbReference type="RefSeq" id="XP_002118955.1">
    <property type="nucleotide sequence ID" value="XM_002118919.1"/>
</dbReference>
<feature type="domain" description="GH64" evidence="2">
    <location>
        <begin position="27"/>
        <end position="201"/>
    </location>
</feature>